<feature type="region of interest" description="Disordered" evidence="1">
    <location>
        <begin position="170"/>
        <end position="206"/>
    </location>
</feature>
<sequence>MTWRLKRSSLPHPLPEDFVFNKDLYSALIKEVGRVQKFPEHILVMGRISTIWSEPEYYSTLKWDGEALRLKSFDSSELDIRATRTPKGDPPYLTVVKENLCPIREPAAVAGQGGSSSAPSAQVANVAPVQTASVVGGYKGKKTESSGPKDSGSKVVLYGSVHMFVEDEGVNAEGGEDDAEVRPQVSFKRSRNTSSKPDPNPKKLKKTKLDLKTVILEDETDRVTEFSAAGDLLELMSAHLHGGKTPRDQPVNLPPSPLSFGGPTTKVIVDTDMPDLLAFKKIDLSPSGKPTTGVASNISRPSLQQIDVGDSASSSPLWYETEAVFI</sequence>
<reference evidence="2" key="2">
    <citation type="submission" date="2020-06" db="EMBL/GenBank/DDBJ databases">
        <title>Helianthus annuus Genome sequencing and assembly Release 2.</title>
        <authorList>
            <person name="Gouzy J."/>
            <person name="Langlade N."/>
            <person name="Munos S."/>
        </authorList>
    </citation>
    <scope>NUCLEOTIDE SEQUENCE</scope>
    <source>
        <tissue evidence="2">Leaves</tissue>
    </source>
</reference>
<keyword evidence="3" id="KW-1185">Reference proteome</keyword>
<name>A0A9K3ILA8_HELAN</name>
<dbReference type="AlphaFoldDB" id="A0A9K3ILA8"/>
<accession>A0A9K3ILA8</accession>
<reference evidence="2" key="1">
    <citation type="journal article" date="2017" name="Nature">
        <title>The sunflower genome provides insights into oil metabolism, flowering and Asterid evolution.</title>
        <authorList>
            <person name="Badouin H."/>
            <person name="Gouzy J."/>
            <person name="Grassa C.J."/>
            <person name="Murat F."/>
            <person name="Staton S.E."/>
            <person name="Cottret L."/>
            <person name="Lelandais-Briere C."/>
            <person name="Owens G.L."/>
            <person name="Carrere S."/>
            <person name="Mayjonade B."/>
            <person name="Legrand L."/>
            <person name="Gill N."/>
            <person name="Kane N.C."/>
            <person name="Bowers J.E."/>
            <person name="Hubner S."/>
            <person name="Bellec A."/>
            <person name="Berard A."/>
            <person name="Berges H."/>
            <person name="Blanchet N."/>
            <person name="Boniface M.C."/>
            <person name="Brunel D."/>
            <person name="Catrice O."/>
            <person name="Chaidir N."/>
            <person name="Claudel C."/>
            <person name="Donnadieu C."/>
            <person name="Faraut T."/>
            <person name="Fievet G."/>
            <person name="Helmstetter N."/>
            <person name="King M."/>
            <person name="Knapp S.J."/>
            <person name="Lai Z."/>
            <person name="Le Paslier M.C."/>
            <person name="Lippi Y."/>
            <person name="Lorenzon L."/>
            <person name="Mandel J.R."/>
            <person name="Marage G."/>
            <person name="Marchand G."/>
            <person name="Marquand E."/>
            <person name="Bret-Mestries E."/>
            <person name="Morien E."/>
            <person name="Nambeesan S."/>
            <person name="Nguyen T."/>
            <person name="Pegot-Espagnet P."/>
            <person name="Pouilly N."/>
            <person name="Raftis F."/>
            <person name="Sallet E."/>
            <person name="Schiex T."/>
            <person name="Thomas J."/>
            <person name="Vandecasteele C."/>
            <person name="Vares D."/>
            <person name="Vear F."/>
            <person name="Vautrin S."/>
            <person name="Crespi M."/>
            <person name="Mangin B."/>
            <person name="Burke J.M."/>
            <person name="Salse J."/>
            <person name="Munos S."/>
            <person name="Vincourt P."/>
            <person name="Rieseberg L.H."/>
            <person name="Langlade N.B."/>
        </authorList>
    </citation>
    <scope>NUCLEOTIDE SEQUENCE</scope>
    <source>
        <tissue evidence="2">Leaves</tissue>
    </source>
</reference>
<evidence type="ECO:0000313" key="3">
    <source>
        <dbReference type="Proteomes" id="UP000215914"/>
    </source>
</evidence>
<dbReference type="Gramene" id="mRNA:HanXRQr2_Chr07g0300241">
    <property type="protein sequence ID" value="mRNA:HanXRQr2_Chr07g0300241"/>
    <property type="gene ID" value="HanXRQr2_Chr07g0300241"/>
</dbReference>
<evidence type="ECO:0000256" key="1">
    <source>
        <dbReference type="SAM" id="MobiDB-lite"/>
    </source>
</evidence>
<proteinExistence type="predicted"/>
<organism evidence="2 3">
    <name type="scientific">Helianthus annuus</name>
    <name type="common">Common sunflower</name>
    <dbReference type="NCBI Taxonomy" id="4232"/>
    <lineage>
        <taxon>Eukaryota</taxon>
        <taxon>Viridiplantae</taxon>
        <taxon>Streptophyta</taxon>
        <taxon>Embryophyta</taxon>
        <taxon>Tracheophyta</taxon>
        <taxon>Spermatophyta</taxon>
        <taxon>Magnoliopsida</taxon>
        <taxon>eudicotyledons</taxon>
        <taxon>Gunneridae</taxon>
        <taxon>Pentapetalae</taxon>
        <taxon>asterids</taxon>
        <taxon>campanulids</taxon>
        <taxon>Asterales</taxon>
        <taxon>Asteraceae</taxon>
        <taxon>Asteroideae</taxon>
        <taxon>Heliantheae alliance</taxon>
        <taxon>Heliantheae</taxon>
        <taxon>Helianthus</taxon>
    </lineage>
</organism>
<comment type="caution">
    <text evidence="2">The sequence shown here is derived from an EMBL/GenBank/DDBJ whole genome shotgun (WGS) entry which is preliminary data.</text>
</comment>
<gene>
    <name evidence="2" type="ORF">HanXRQr2_Chr07g0300241</name>
</gene>
<dbReference type="EMBL" id="MNCJ02000322">
    <property type="protein sequence ID" value="KAF5799063.1"/>
    <property type="molecule type" value="Genomic_DNA"/>
</dbReference>
<feature type="compositionally biased region" description="Acidic residues" evidence="1">
    <location>
        <begin position="170"/>
        <end position="179"/>
    </location>
</feature>
<protein>
    <submittedName>
        <fullName evidence="2">Uncharacterized protein</fullName>
    </submittedName>
</protein>
<dbReference type="Proteomes" id="UP000215914">
    <property type="component" value="Unassembled WGS sequence"/>
</dbReference>
<evidence type="ECO:0000313" key="2">
    <source>
        <dbReference type="EMBL" id="KAF5799063.1"/>
    </source>
</evidence>